<sequence>MKINVFKLIYVLVFLNCFSKVVDSTSNQLGLSSSLLKIITQDGSEQRTNDRTQYVIEDLGPSLYFSFRTGAVCKEVKYQDYVLWTLDGSDSKPRAICMHMDSNQIVFQFSGNLVTYQLTNNQWESETKNLNELFENLPNESVEIITEDGEPANKMIKGKVSVDYNLDGTKCTSVSYNGNPLWTPGSETDNQYPRRVNYNFIKKVALIQFSHFYLLFSCGSDRCNLLSKTKICEPSSGITIITNDQAGSTQEGDMSSYLVREYDLVSEYVFNNEYNCTEFKFGSQTLWKYSDDTSIGYPRTLCFHQDLRLLFAEFDERIYSYKCTEQECMIITKYPLDGFTNSRLTFVTENDMHQAGFNDPGQFNEKSFGFGSEFTFKSNVKCTQVMYDNKPVWTYGSYDSGDKHPAKVFFNSFTKMIIVDFIQFYMIYQYDGSVFYLISTDTLYGSTQNDFSFIGENNVVLDKNDYEAIKYPFGYAAAVQFKSAKCSEIKFNDNTVWAQNPQIGQINPAVLYVNWDMKMLIVESPQFFNAYMYINNEWKNIFTFPDASQDRADIPSQDIADIPSQAPVGKPQEEKASKLRGADDSKPVKFNKTVAIFLVVIVIVGILFIALAIKCFMK</sequence>
<keyword evidence="3" id="KW-0732">Signal</keyword>
<proteinExistence type="predicted"/>
<feature type="transmembrane region" description="Helical" evidence="2">
    <location>
        <begin position="594"/>
        <end position="613"/>
    </location>
</feature>
<dbReference type="RefSeq" id="XP_763655.1">
    <property type="nucleotide sequence ID" value="XM_758562.1"/>
</dbReference>
<keyword evidence="5" id="KW-1185">Reference proteome</keyword>
<dbReference type="AlphaFoldDB" id="Q4N3G3"/>
<name>Q4N3G3_THEPA</name>
<accession>Q4N3G3</accession>
<dbReference type="InParanoid" id="Q4N3G3"/>
<evidence type="ECO:0000256" key="2">
    <source>
        <dbReference type="SAM" id="Phobius"/>
    </source>
</evidence>
<comment type="caution">
    <text evidence="4">The sequence shown here is derived from an EMBL/GenBank/DDBJ whole genome shotgun (WGS) entry which is preliminary data.</text>
</comment>
<dbReference type="Pfam" id="PF04385">
    <property type="entry name" value="FAINT"/>
    <property type="match status" value="2"/>
</dbReference>
<protein>
    <recommendedName>
        <fullName evidence="6">Transmembrane protein</fullName>
    </recommendedName>
</protein>
<feature type="signal peptide" evidence="3">
    <location>
        <begin position="1"/>
        <end position="24"/>
    </location>
</feature>
<gene>
    <name evidence="4" type="ordered locus">TP04_0020</name>
</gene>
<evidence type="ECO:0000313" key="5">
    <source>
        <dbReference type="Proteomes" id="UP000001949"/>
    </source>
</evidence>
<evidence type="ECO:0000313" key="4">
    <source>
        <dbReference type="EMBL" id="EAN31372.1"/>
    </source>
</evidence>
<evidence type="ECO:0000256" key="1">
    <source>
        <dbReference type="SAM" id="MobiDB-lite"/>
    </source>
</evidence>
<dbReference type="Proteomes" id="UP000001949">
    <property type="component" value="Unassembled WGS sequence"/>
</dbReference>
<evidence type="ECO:0008006" key="6">
    <source>
        <dbReference type="Google" id="ProtNLM"/>
    </source>
</evidence>
<reference evidence="4 5" key="1">
    <citation type="journal article" date="2005" name="Science">
        <title>Genome sequence of Theileria parva, a bovine pathogen that transforms lymphocytes.</title>
        <authorList>
            <person name="Gardner M.J."/>
            <person name="Bishop R."/>
            <person name="Shah T."/>
            <person name="de Villiers E.P."/>
            <person name="Carlton J.M."/>
            <person name="Hall N."/>
            <person name="Ren Q."/>
            <person name="Paulsen I.T."/>
            <person name="Pain A."/>
            <person name="Berriman M."/>
            <person name="Wilson R.J.M."/>
            <person name="Sato S."/>
            <person name="Ralph S.A."/>
            <person name="Mann D.J."/>
            <person name="Xiong Z."/>
            <person name="Shallom S.J."/>
            <person name="Weidman J."/>
            <person name="Jiang L."/>
            <person name="Lynn J."/>
            <person name="Weaver B."/>
            <person name="Shoaibi A."/>
            <person name="Domingo A.R."/>
            <person name="Wasawo D."/>
            <person name="Crabtree J."/>
            <person name="Wortman J.R."/>
            <person name="Haas B."/>
            <person name="Angiuoli S.V."/>
            <person name="Creasy T.H."/>
            <person name="Lu C."/>
            <person name="Suh B."/>
            <person name="Silva J.C."/>
            <person name="Utterback T.R."/>
            <person name="Feldblyum T.V."/>
            <person name="Pertea M."/>
            <person name="Allen J."/>
            <person name="Nierman W.C."/>
            <person name="Taracha E.L.N."/>
            <person name="Salzberg S.L."/>
            <person name="White O.R."/>
            <person name="Fitzhugh H.A."/>
            <person name="Morzaria S."/>
            <person name="Venter J.C."/>
            <person name="Fraser C.M."/>
            <person name="Nene V."/>
        </authorList>
    </citation>
    <scope>NUCLEOTIDE SEQUENCE [LARGE SCALE GENOMIC DNA]</scope>
    <source>
        <strain evidence="4 5">Muguga</strain>
    </source>
</reference>
<keyword evidence="2" id="KW-0812">Transmembrane</keyword>
<dbReference type="VEuPathDB" id="PiroplasmaDB:TpMuguga_04g00020"/>
<dbReference type="KEGG" id="tpv:TP04_0020"/>
<keyword evidence="2" id="KW-1133">Transmembrane helix</keyword>
<dbReference type="OMA" id="VNWDMKM"/>
<dbReference type="GeneID" id="3501026"/>
<evidence type="ECO:0000256" key="3">
    <source>
        <dbReference type="SAM" id="SignalP"/>
    </source>
</evidence>
<feature type="compositionally biased region" description="Basic and acidic residues" evidence="1">
    <location>
        <begin position="571"/>
        <end position="581"/>
    </location>
</feature>
<dbReference type="EMBL" id="AAGK01000004">
    <property type="protein sequence ID" value="EAN31372.1"/>
    <property type="molecule type" value="Genomic_DNA"/>
</dbReference>
<keyword evidence="2" id="KW-0472">Membrane</keyword>
<dbReference type="eggNOG" id="ENOG502RWNV">
    <property type="taxonomic scope" value="Eukaryota"/>
</dbReference>
<feature type="region of interest" description="Disordered" evidence="1">
    <location>
        <begin position="560"/>
        <end position="581"/>
    </location>
</feature>
<organism evidence="4 5">
    <name type="scientific">Theileria parva</name>
    <name type="common">East coast fever infection agent</name>
    <dbReference type="NCBI Taxonomy" id="5875"/>
    <lineage>
        <taxon>Eukaryota</taxon>
        <taxon>Sar</taxon>
        <taxon>Alveolata</taxon>
        <taxon>Apicomplexa</taxon>
        <taxon>Aconoidasida</taxon>
        <taxon>Piroplasmida</taxon>
        <taxon>Theileriidae</taxon>
        <taxon>Theileria</taxon>
    </lineage>
</organism>
<dbReference type="InterPro" id="IPR007480">
    <property type="entry name" value="DUF529"/>
</dbReference>
<feature type="chain" id="PRO_5005695814" description="Transmembrane protein" evidence="3">
    <location>
        <begin position="25"/>
        <end position="618"/>
    </location>
</feature>